<protein>
    <submittedName>
        <fullName evidence="1">(pine wood nematode) hypothetical protein</fullName>
    </submittedName>
</protein>
<dbReference type="Proteomes" id="UP000659654">
    <property type="component" value="Unassembled WGS sequence"/>
</dbReference>
<dbReference type="OrthoDB" id="10413989at2759"/>
<reference evidence="4" key="1">
    <citation type="submission" date="2016-11" db="UniProtKB">
        <authorList>
            <consortium name="WormBaseParasite"/>
        </authorList>
    </citation>
    <scope>IDENTIFICATION</scope>
</reference>
<evidence type="ECO:0000313" key="1">
    <source>
        <dbReference type="EMBL" id="CAD5230024.1"/>
    </source>
</evidence>
<gene>
    <name evidence="1" type="ORF">BXYJ_LOCUS10780</name>
</gene>
<evidence type="ECO:0000313" key="2">
    <source>
        <dbReference type="Proteomes" id="UP000095284"/>
    </source>
</evidence>
<dbReference type="EMBL" id="CAJFDI010000005">
    <property type="protein sequence ID" value="CAD5230024.1"/>
    <property type="molecule type" value="Genomic_DNA"/>
</dbReference>
<dbReference type="Gene3D" id="2.40.70.10">
    <property type="entry name" value="Acid Proteases"/>
    <property type="match status" value="2"/>
</dbReference>
<dbReference type="AlphaFoldDB" id="A0A1I7SDM2"/>
<sequence>MLHGIPLLNLATNSQNYKNKVPSIELKYKGAYETFTISSLLDLNTEFSFVFSDKCQHKGNCTADEHKVVNPARVPDQSGFDDSKYDPVFNFKGIYYDMDVSIGDLTQNHRVGVVTEGKPEQEYLADGRLGLGFGNKTYAVIDKLFANMDTDKTVYIKQGVFVHPTQKTDGRLQREDQKGEVSLGKLITGCNQLEFSDALEHDGKVWWQVEATVKIGADTFEKQRVAFNPSRGSFVNAAAFEAHFRQAEFNSLTELPTFSITFNEKEHKMAPKDYVVKAKRDDNTEYYLAYIGKAQNSNYDFVLGYEFLQRKCLALRKDGSKYQVGLSPYSAGNKVFGSFSLLLSLLYIVKVF</sequence>
<dbReference type="WBParaSite" id="BXY_1112800.1">
    <property type="protein sequence ID" value="BXY_1112800.1"/>
    <property type="gene ID" value="BXY_1112800"/>
</dbReference>
<dbReference type="EMBL" id="CAJFCV020000005">
    <property type="protein sequence ID" value="CAG9120868.1"/>
    <property type="molecule type" value="Genomic_DNA"/>
</dbReference>
<evidence type="ECO:0000313" key="4">
    <source>
        <dbReference type="WBParaSite" id="BXY_1112800.1"/>
    </source>
</evidence>
<dbReference type="SMR" id="A0A1I7SDM2"/>
<dbReference type="SUPFAM" id="SSF50630">
    <property type="entry name" value="Acid proteases"/>
    <property type="match status" value="1"/>
</dbReference>
<proteinExistence type="predicted"/>
<reference evidence="1" key="2">
    <citation type="submission" date="2020-09" db="EMBL/GenBank/DDBJ databases">
        <authorList>
            <person name="Kikuchi T."/>
        </authorList>
    </citation>
    <scope>NUCLEOTIDE SEQUENCE</scope>
    <source>
        <strain evidence="1">Ka4C1</strain>
    </source>
</reference>
<accession>A0A1I7SDM2</accession>
<dbReference type="InterPro" id="IPR021109">
    <property type="entry name" value="Peptidase_aspartic_dom_sf"/>
</dbReference>
<name>A0A1I7SDM2_BURXY</name>
<organism evidence="2 4">
    <name type="scientific">Bursaphelenchus xylophilus</name>
    <name type="common">Pinewood nematode worm</name>
    <name type="synonym">Aphelenchoides xylophilus</name>
    <dbReference type="NCBI Taxonomy" id="6326"/>
    <lineage>
        <taxon>Eukaryota</taxon>
        <taxon>Metazoa</taxon>
        <taxon>Ecdysozoa</taxon>
        <taxon>Nematoda</taxon>
        <taxon>Chromadorea</taxon>
        <taxon>Rhabditida</taxon>
        <taxon>Tylenchina</taxon>
        <taxon>Tylenchomorpha</taxon>
        <taxon>Aphelenchoidea</taxon>
        <taxon>Aphelenchoididae</taxon>
        <taxon>Bursaphelenchus</taxon>
    </lineage>
</organism>
<evidence type="ECO:0000313" key="3">
    <source>
        <dbReference type="Proteomes" id="UP000659654"/>
    </source>
</evidence>
<dbReference type="Proteomes" id="UP000095284">
    <property type="component" value="Unplaced"/>
</dbReference>
<dbReference type="Proteomes" id="UP000582659">
    <property type="component" value="Unassembled WGS sequence"/>
</dbReference>
<keyword evidence="3" id="KW-1185">Reference proteome</keyword>